<reference evidence="2" key="1">
    <citation type="journal article" date="2014" name="Int. J. Syst. Evol. Microbiol.">
        <title>Complete genome sequence of Corynebacterium casei LMG S-19264T (=DSM 44701T), isolated from a smear-ripened cheese.</title>
        <authorList>
            <consortium name="US DOE Joint Genome Institute (JGI-PGF)"/>
            <person name="Walter F."/>
            <person name="Albersmeier A."/>
            <person name="Kalinowski J."/>
            <person name="Ruckert C."/>
        </authorList>
    </citation>
    <scope>NUCLEOTIDE SEQUENCE</scope>
    <source>
        <strain evidence="2">KCTC 12711</strain>
    </source>
</reference>
<sequence>MRSLFDRIAKPAAQSLPLPDQVLCDELASVEAELNRLLNTRSYIAGTTRRRSRTVVDYGLDSIVNAGSTLNSRVSEVVEGVKSAIDTYEPRLENILVRGVLQDGDPTKLLVNVKARLRQSQTPIHFQIPIAMPTKHAMT</sequence>
<dbReference type="AlphaFoldDB" id="A0A918VSR7"/>
<gene>
    <name evidence="2" type="ORF">GCM10008090_33650</name>
</gene>
<dbReference type="InterPro" id="IPR017737">
    <property type="entry name" value="TssE1-like"/>
</dbReference>
<dbReference type="Proteomes" id="UP000614811">
    <property type="component" value="Unassembled WGS sequence"/>
</dbReference>
<feature type="domain" description="IraD/Gp25-like" evidence="1">
    <location>
        <begin position="27"/>
        <end position="120"/>
    </location>
</feature>
<evidence type="ECO:0000313" key="2">
    <source>
        <dbReference type="EMBL" id="GHA20984.1"/>
    </source>
</evidence>
<keyword evidence="3" id="KW-1185">Reference proteome</keyword>
<evidence type="ECO:0000259" key="1">
    <source>
        <dbReference type="Pfam" id="PF04965"/>
    </source>
</evidence>
<dbReference type="SUPFAM" id="SSF160719">
    <property type="entry name" value="gpW/gp25-like"/>
    <property type="match status" value="1"/>
</dbReference>
<dbReference type="Gene3D" id="3.10.450.40">
    <property type="match status" value="1"/>
</dbReference>
<proteinExistence type="predicted"/>
<organism evidence="2 3">
    <name type="scientific">Arenicella chitinivorans</name>
    <dbReference type="NCBI Taxonomy" id="1329800"/>
    <lineage>
        <taxon>Bacteria</taxon>
        <taxon>Pseudomonadati</taxon>
        <taxon>Pseudomonadota</taxon>
        <taxon>Gammaproteobacteria</taxon>
        <taxon>Arenicellales</taxon>
        <taxon>Arenicellaceae</taxon>
        <taxon>Arenicella</taxon>
    </lineage>
</organism>
<dbReference type="NCBIfam" id="TIGR03357">
    <property type="entry name" value="VI_zyme"/>
    <property type="match status" value="1"/>
</dbReference>
<dbReference type="PANTHER" id="PTHR38595">
    <property type="entry name" value="CYTOPLASMIC PROTEIN-RELATED"/>
    <property type="match status" value="1"/>
</dbReference>
<name>A0A918VSR7_9GAMM</name>
<evidence type="ECO:0000313" key="3">
    <source>
        <dbReference type="Proteomes" id="UP000614811"/>
    </source>
</evidence>
<accession>A0A918VSR7</accession>
<dbReference type="Pfam" id="PF04965">
    <property type="entry name" value="GPW_gp25"/>
    <property type="match status" value="1"/>
</dbReference>
<dbReference type="RefSeq" id="WP_189402879.1">
    <property type="nucleotide sequence ID" value="NZ_BMXA01000009.1"/>
</dbReference>
<dbReference type="InterPro" id="IPR053176">
    <property type="entry name" value="T6SS_TssE1-like"/>
</dbReference>
<reference evidence="2" key="2">
    <citation type="submission" date="2020-09" db="EMBL/GenBank/DDBJ databases">
        <authorList>
            <person name="Sun Q."/>
            <person name="Kim S."/>
        </authorList>
    </citation>
    <scope>NUCLEOTIDE SEQUENCE</scope>
    <source>
        <strain evidence="2">KCTC 12711</strain>
    </source>
</reference>
<dbReference type="EMBL" id="BMXA01000009">
    <property type="protein sequence ID" value="GHA20984.1"/>
    <property type="molecule type" value="Genomic_DNA"/>
</dbReference>
<protein>
    <recommendedName>
        <fullName evidence="1">IraD/Gp25-like domain-containing protein</fullName>
    </recommendedName>
</protein>
<dbReference type="InterPro" id="IPR007048">
    <property type="entry name" value="IraD/Gp25-like"/>
</dbReference>
<dbReference type="PANTHER" id="PTHR38595:SF2">
    <property type="entry name" value="TYPE VI SECRETION SYSTEM BASEPLATE SUBUNIT TSSE"/>
    <property type="match status" value="1"/>
</dbReference>
<comment type="caution">
    <text evidence="2">The sequence shown here is derived from an EMBL/GenBank/DDBJ whole genome shotgun (WGS) entry which is preliminary data.</text>
</comment>